<evidence type="ECO:0000313" key="5">
    <source>
        <dbReference type="Proteomes" id="UP001282288"/>
    </source>
</evidence>
<feature type="compositionally biased region" description="Basic and acidic residues" evidence="1">
    <location>
        <begin position="110"/>
        <end position="119"/>
    </location>
</feature>
<organism evidence="2 5">
    <name type="scientific">Streptomyces acidiscabies</name>
    <dbReference type="NCBI Taxonomy" id="42234"/>
    <lineage>
        <taxon>Bacteria</taxon>
        <taxon>Bacillati</taxon>
        <taxon>Actinomycetota</taxon>
        <taxon>Actinomycetes</taxon>
        <taxon>Kitasatosporales</taxon>
        <taxon>Streptomycetaceae</taxon>
        <taxon>Streptomyces</taxon>
    </lineage>
</organism>
<feature type="compositionally biased region" description="Pro residues" evidence="1">
    <location>
        <begin position="390"/>
        <end position="405"/>
    </location>
</feature>
<dbReference type="Proteomes" id="UP001272987">
    <property type="component" value="Unassembled WGS sequence"/>
</dbReference>
<evidence type="ECO:0000313" key="3">
    <source>
        <dbReference type="EMBL" id="MDX3023567.1"/>
    </source>
</evidence>
<dbReference type="RefSeq" id="WP_010351401.1">
    <property type="nucleotide sequence ID" value="NZ_CP122369.1"/>
</dbReference>
<feature type="region of interest" description="Disordered" evidence="1">
    <location>
        <begin position="149"/>
        <end position="171"/>
    </location>
</feature>
<evidence type="ECO:0000313" key="4">
    <source>
        <dbReference type="Proteomes" id="UP001272987"/>
    </source>
</evidence>
<keyword evidence="4" id="KW-1185">Reference proteome</keyword>
<dbReference type="Gene3D" id="1.25.40.10">
    <property type="entry name" value="Tetratricopeptide repeat domain"/>
    <property type="match status" value="1"/>
</dbReference>
<sequence>MERELEELAVRAAVVFSAALGSETEVGAEVRGAFHKWFDAVSPHRRVGLVTFHVTSTGSVETCARHIRRYLAQAKDTASAAALLHDLTDRYESYADFTPQASLGTPSADLPHELTDRHAGLTPQAGPGTPEGSAAFGTLTVDWRTISDALRNPGRNTAPDAQPNPASPDRTDRVATLTSMLVGAKLEQPPPAAQHEPPPEPKDTSQAAPPRNGHSPAHTPEREASLTPPGQEDAPRAEHPRNGHHSAQAPEPDDVPRADAPWNGRRTARTPEREASLTPPGNASASLGPGDALRADHPRSGPHSAQTPEPGDTPRTDHPRNSHHPTQLPNPEAPPSTHLPATSPFSLPAPASPHTRPQEHAPSAPTDAHPTPPQQYDPPSLAPEDAAHPDPTPTPSDPDLPPASATPPRDHVDFSRGTFHGPVTGAVGGNVYFNHPTPTHPDPTTWPTLADLTDAEALGHGVREARRVEDGAELPLYVVRDVETGRDWFGGGGLLVLTGRKLAGKTRTAWEALFELPPDTRVFAPSPGTDLRALPALLADHPGRHVLWLDDLDAHLSERHLDIKLLTELTRARVQIVGTMNDDVYDAYVNDTDSPAHRVLVRATKERLSTAWSDTELARARNSEDPRLTEALEWRGDTGVTQYLAVAPLLADTWRRMLVARSRRDPREYLLLASVDLARCGVRGGLTRDLLARAQTACYGHTAAVDEALAWASERRYGVTGLLVPGNRKDTWRPHGALVAAALREDRPIPVGIWREALADTSYDAEDRHTVHINARTHFTPRAAKGDLDAMHMLGLLKEAEGDPNGAMHWFRKAADAGCHEVAERVGAYLLSKNHPDQALPYLRQATDHAPTPTAHRLLAEAHLTLAEQALHKAAEANDRHAAGQLGDLELRLGDASRAAQYYLRKDQPTPLARNLAAYHVLRGEPETAQPYLERAAHDGDDRAVRILDDLRAGPQTLQDAESYFRGSTDPQDLAHLGVVLERSGRSTEALQTYDEAAAQGDAFAQARAEALRRERDTVDE</sequence>
<evidence type="ECO:0000313" key="2">
    <source>
        <dbReference type="EMBL" id="MDX2965203.1"/>
    </source>
</evidence>
<dbReference type="SUPFAM" id="SSF81901">
    <property type="entry name" value="HCP-like"/>
    <property type="match status" value="1"/>
</dbReference>
<dbReference type="AlphaFoldDB" id="A0AAP6BI63"/>
<evidence type="ECO:0008006" key="6">
    <source>
        <dbReference type="Google" id="ProtNLM"/>
    </source>
</evidence>
<protein>
    <recommendedName>
        <fullName evidence="6">Tetratricopeptide repeat protein</fullName>
    </recommendedName>
</protein>
<dbReference type="Proteomes" id="UP001282288">
    <property type="component" value="Unassembled WGS sequence"/>
</dbReference>
<accession>A0AAP6BI63</accession>
<feature type="region of interest" description="Disordered" evidence="1">
    <location>
        <begin position="98"/>
        <end position="135"/>
    </location>
</feature>
<dbReference type="GeneID" id="69805678"/>
<reference evidence="2 4" key="1">
    <citation type="journal article" date="2023" name="Microb. Genom.">
        <title>Mesoterricola silvestris gen. nov., sp. nov., Mesoterricola sediminis sp. nov., Geothrix oryzae sp. nov., Geothrix edaphica sp. nov., Geothrix rubra sp. nov., and Geothrix limicola sp. nov., six novel members of Acidobacteriota isolated from soils.</title>
        <authorList>
            <person name="Weisberg A.J."/>
            <person name="Pearce E."/>
            <person name="Kramer C.G."/>
            <person name="Chang J.H."/>
            <person name="Clarke C.R."/>
        </authorList>
    </citation>
    <scope>NUCLEOTIDE SEQUENCE</scope>
    <source>
        <strain evidence="3 4">NB05-1H</strain>
        <strain evidence="2">NRRL_B-16521</strain>
    </source>
</reference>
<feature type="region of interest" description="Disordered" evidence="1">
    <location>
        <begin position="188"/>
        <end position="421"/>
    </location>
</feature>
<dbReference type="EMBL" id="JARAWC010000038">
    <property type="protein sequence ID" value="MDX2965203.1"/>
    <property type="molecule type" value="Genomic_DNA"/>
</dbReference>
<dbReference type="InterPro" id="IPR011990">
    <property type="entry name" value="TPR-like_helical_dom_sf"/>
</dbReference>
<gene>
    <name evidence="2" type="ORF">PV399_36585</name>
    <name evidence="3" type="ORF">PV666_37695</name>
</gene>
<proteinExistence type="predicted"/>
<name>A0AAP6BI63_9ACTN</name>
<evidence type="ECO:0000256" key="1">
    <source>
        <dbReference type="SAM" id="MobiDB-lite"/>
    </source>
</evidence>
<comment type="caution">
    <text evidence="2">The sequence shown here is derived from an EMBL/GenBank/DDBJ whole genome shotgun (WGS) entry which is preliminary data.</text>
</comment>
<dbReference type="EMBL" id="JARAWP010000028">
    <property type="protein sequence ID" value="MDX3023567.1"/>
    <property type="molecule type" value="Genomic_DNA"/>
</dbReference>